<dbReference type="InterPro" id="IPR029068">
    <property type="entry name" value="Glyas_Bleomycin-R_OHBP_Dase"/>
</dbReference>
<dbReference type="AlphaFoldDB" id="A0A7I7YZF5"/>
<sequence>MTTTTTGLRTISLVCVPTPEQDEAVEFYESLGFEKRTDQPFGGGYRWIEVYPPEGMTGIALAPPPPDGGPVQPANTGITLSTSDIDATHAAMAELGIDVDPQVSRMGEPVPPMFWFRDPSGHTLLVVES</sequence>
<dbReference type="Pfam" id="PF00903">
    <property type="entry name" value="Glyoxalase"/>
    <property type="match status" value="1"/>
</dbReference>
<dbReference type="Proteomes" id="UP000467105">
    <property type="component" value="Chromosome"/>
</dbReference>
<name>A0A7I7YZF5_9MYCO</name>
<gene>
    <name evidence="1" type="ORF">MPRM_44110</name>
</gene>
<dbReference type="OrthoDB" id="197463at2"/>
<accession>A0A7I7YZF5</accession>
<evidence type="ECO:0000313" key="1">
    <source>
        <dbReference type="EMBL" id="BBZ47130.1"/>
    </source>
</evidence>
<dbReference type="PROSITE" id="PS51819">
    <property type="entry name" value="VOC"/>
    <property type="match status" value="1"/>
</dbReference>
<dbReference type="EMBL" id="AP022614">
    <property type="protein sequence ID" value="BBZ47130.1"/>
    <property type="molecule type" value="Genomic_DNA"/>
</dbReference>
<dbReference type="PANTHER" id="PTHR36437">
    <property type="entry name" value="GLYOXALASE/BLEOMYCIN RESISTANCE PROTEIN/DIOXYGENASE"/>
    <property type="match status" value="1"/>
</dbReference>
<dbReference type="InterPro" id="IPR037523">
    <property type="entry name" value="VOC_core"/>
</dbReference>
<protein>
    <submittedName>
        <fullName evidence="1">Glyoxalase</fullName>
    </submittedName>
</protein>
<reference evidence="1 2" key="1">
    <citation type="journal article" date="2019" name="Emerg. Microbes Infect.">
        <title>Comprehensive subspecies identification of 175 nontuberculous mycobacteria species based on 7547 genomic profiles.</title>
        <authorList>
            <person name="Matsumoto Y."/>
            <person name="Kinjo T."/>
            <person name="Motooka D."/>
            <person name="Nabeya D."/>
            <person name="Jung N."/>
            <person name="Uechi K."/>
            <person name="Horii T."/>
            <person name="Iida T."/>
            <person name="Fujita J."/>
            <person name="Nakamura S."/>
        </authorList>
    </citation>
    <scope>NUCLEOTIDE SEQUENCE [LARGE SCALE GENOMIC DNA]</scope>
    <source>
        <strain evidence="1 2">JCM 14742</strain>
    </source>
</reference>
<proteinExistence type="predicted"/>
<keyword evidence="2" id="KW-1185">Reference proteome</keyword>
<organism evidence="1 2">
    <name type="scientific">Mycobacterium parmense</name>
    <dbReference type="NCBI Taxonomy" id="185642"/>
    <lineage>
        <taxon>Bacteria</taxon>
        <taxon>Bacillati</taxon>
        <taxon>Actinomycetota</taxon>
        <taxon>Actinomycetes</taxon>
        <taxon>Mycobacteriales</taxon>
        <taxon>Mycobacteriaceae</taxon>
        <taxon>Mycobacterium</taxon>
        <taxon>Mycobacterium simiae complex</taxon>
    </lineage>
</organism>
<dbReference type="RefSeq" id="WP_085268239.1">
    <property type="nucleotide sequence ID" value="NZ_AP022614.1"/>
</dbReference>
<dbReference type="InterPro" id="IPR004360">
    <property type="entry name" value="Glyas_Fos-R_dOase_dom"/>
</dbReference>
<dbReference type="PANTHER" id="PTHR36437:SF2">
    <property type="entry name" value="GLYOXALASE_BLEOMYCIN RESISTANCE PROTEIN_DIOXYGENASE"/>
    <property type="match status" value="1"/>
</dbReference>
<dbReference type="Gene3D" id="3.10.180.10">
    <property type="entry name" value="2,3-Dihydroxybiphenyl 1,2-Dioxygenase, domain 1"/>
    <property type="match status" value="1"/>
</dbReference>
<dbReference type="SUPFAM" id="SSF54593">
    <property type="entry name" value="Glyoxalase/Bleomycin resistance protein/Dihydroxybiphenyl dioxygenase"/>
    <property type="match status" value="1"/>
</dbReference>
<evidence type="ECO:0000313" key="2">
    <source>
        <dbReference type="Proteomes" id="UP000467105"/>
    </source>
</evidence>